<dbReference type="InterPro" id="IPR016071">
    <property type="entry name" value="Staphylococal_nuclease_OB-fold"/>
</dbReference>
<sequence>MNARLAASLLLLSLAAGSAEAEDRPAFTCSETVSAQILDRVSDGEFRLAGGGSARLADIRLAPDGEAARRAAAWLGTLGGSRIQMRELAPPDRWGRAAAHLALAGTPPIDIGELLVSEGLAVVDPGQRDLLCRRELLRAEERARRSRIGLWRDGPWPIAASALDDLARAAGSFVVVEGRIASVGERRERTYLNFGRDWARDFNVTIPRRSWEALKAKGITAASLTGAVVRVRGLLEVRRAPTLDLAVPDVLEIISARTGRSGGG</sequence>
<keyword evidence="4" id="KW-1185">Reference proteome</keyword>
<accession>A0A849IAF7</accession>
<dbReference type="RefSeq" id="WP_171219816.1">
    <property type="nucleotide sequence ID" value="NZ_JABEPP010000005.1"/>
</dbReference>
<evidence type="ECO:0000259" key="2">
    <source>
        <dbReference type="SMART" id="SM00318"/>
    </source>
</evidence>
<proteinExistence type="predicted"/>
<keyword evidence="1" id="KW-0732">Signal</keyword>
<dbReference type="Proteomes" id="UP000564885">
    <property type="component" value="Unassembled WGS sequence"/>
</dbReference>
<dbReference type="SMART" id="SM00318">
    <property type="entry name" value="SNc"/>
    <property type="match status" value="1"/>
</dbReference>
<dbReference type="GO" id="GO:0003677">
    <property type="term" value="F:DNA binding"/>
    <property type="evidence" value="ECO:0007669"/>
    <property type="project" value="UniProtKB-KW"/>
</dbReference>
<protein>
    <submittedName>
        <fullName evidence="3">DNA-binding protein</fullName>
    </submittedName>
</protein>
<dbReference type="EMBL" id="JABEPP010000005">
    <property type="protein sequence ID" value="NNM74378.1"/>
    <property type="molecule type" value="Genomic_DNA"/>
</dbReference>
<gene>
    <name evidence="3" type="ORF">HJG44_18635</name>
</gene>
<reference evidence="3 4" key="1">
    <citation type="submission" date="2020-04" db="EMBL/GenBank/DDBJ databases">
        <title>Enterovirga sp. isolate from soil.</title>
        <authorList>
            <person name="Chea S."/>
            <person name="Kim D.-U."/>
        </authorList>
    </citation>
    <scope>NUCLEOTIDE SEQUENCE [LARGE SCALE GENOMIC DNA]</scope>
    <source>
        <strain evidence="3 4">DB1703</strain>
    </source>
</reference>
<evidence type="ECO:0000256" key="1">
    <source>
        <dbReference type="SAM" id="SignalP"/>
    </source>
</evidence>
<dbReference type="Pfam" id="PF00565">
    <property type="entry name" value="SNase"/>
    <property type="match status" value="1"/>
</dbReference>
<dbReference type="Gene3D" id="2.40.50.90">
    <property type="match status" value="1"/>
</dbReference>
<feature type="domain" description="TNase-like" evidence="2">
    <location>
        <begin position="31"/>
        <end position="153"/>
    </location>
</feature>
<dbReference type="SUPFAM" id="SSF50199">
    <property type="entry name" value="Staphylococcal nuclease"/>
    <property type="match status" value="1"/>
</dbReference>
<evidence type="ECO:0000313" key="3">
    <source>
        <dbReference type="EMBL" id="NNM74378.1"/>
    </source>
</evidence>
<keyword evidence="3" id="KW-0238">DNA-binding</keyword>
<organism evidence="3 4">
    <name type="scientific">Enterovirga aerilata</name>
    <dbReference type="NCBI Taxonomy" id="2730920"/>
    <lineage>
        <taxon>Bacteria</taxon>
        <taxon>Pseudomonadati</taxon>
        <taxon>Pseudomonadota</taxon>
        <taxon>Alphaproteobacteria</taxon>
        <taxon>Hyphomicrobiales</taxon>
        <taxon>Methylobacteriaceae</taxon>
        <taxon>Enterovirga</taxon>
    </lineage>
</organism>
<name>A0A849IAF7_9HYPH</name>
<feature type="chain" id="PRO_5032785670" evidence="1">
    <location>
        <begin position="22"/>
        <end position="264"/>
    </location>
</feature>
<feature type="signal peptide" evidence="1">
    <location>
        <begin position="1"/>
        <end position="21"/>
    </location>
</feature>
<comment type="caution">
    <text evidence="3">The sequence shown here is derived from an EMBL/GenBank/DDBJ whole genome shotgun (WGS) entry which is preliminary data.</text>
</comment>
<dbReference type="AlphaFoldDB" id="A0A849IAF7"/>
<dbReference type="InterPro" id="IPR035437">
    <property type="entry name" value="SNase_OB-fold_sf"/>
</dbReference>
<evidence type="ECO:0000313" key="4">
    <source>
        <dbReference type="Proteomes" id="UP000564885"/>
    </source>
</evidence>